<organism evidence="1 2">
    <name type="scientific">Streptomyces scabiei</name>
    <dbReference type="NCBI Taxonomy" id="1930"/>
    <lineage>
        <taxon>Bacteria</taxon>
        <taxon>Bacillati</taxon>
        <taxon>Actinomycetota</taxon>
        <taxon>Actinomycetes</taxon>
        <taxon>Kitasatosporales</taxon>
        <taxon>Streptomycetaceae</taxon>
        <taxon>Streptomyces</taxon>
    </lineage>
</organism>
<accession>A0A124C422</accession>
<dbReference type="Proteomes" id="UP000067448">
    <property type="component" value="Unassembled WGS sequence"/>
</dbReference>
<dbReference type="RefSeq" id="WP_059080798.1">
    <property type="nucleotide sequence ID" value="NZ_BCMM01000015.1"/>
</dbReference>
<dbReference type="AlphaFoldDB" id="A0A124C422"/>
<sequence>MGILSAEGATTLTVPHPSQAPTLLGGTFTTPWFAVDDERVKDFEKASYHDEYPHAYEGEDGYGEDLVEGFHLLSLLDVLCNHSVWSEGPWIAWNYGLDNVRFVSVIRTTDPFRVHGHVREVIDRGEQGHLVVTDLRAEVRGRERPGFVATQRALWSTV</sequence>
<dbReference type="OrthoDB" id="9759612at2"/>
<name>A0A124C422_STRSC</name>
<evidence type="ECO:0000313" key="2">
    <source>
        <dbReference type="Proteomes" id="UP000067448"/>
    </source>
</evidence>
<reference evidence="2" key="3">
    <citation type="submission" date="2016-02" db="EMBL/GenBank/DDBJ databases">
        <title>Draft genome of pathogenic Streptomyces sp. in Japan.</title>
        <authorList>
            <person name="Tomihama T."/>
            <person name="Ikenaga M."/>
            <person name="Sakai M."/>
            <person name="Okubo T."/>
            <person name="Ikeda S."/>
        </authorList>
    </citation>
    <scope>NUCLEOTIDE SEQUENCE [LARGE SCALE GENOMIC DNA]</scope>
    <source>
        <strain evidence="2">S58</strain>
    </source>
</reference>
<dbReference type="InterPro" id="IPR029069">
    <property type="entry name" value="HotDog_dom_sf"/>
</dbReference>
<gene>
    <name evidence="1" type="ORF">SsS58_03445</name>
</gene>
<dbReference type="SUPFAM" id="SSF54637">
    <property type="entry name" value="Thioesterase/thiol ester dehydrase-isomerase"/>
    <property type="match status" value="1"/>
</dbReference>
<comment type="caution">
    <text evidence="1">The sequence shown here is derived from an EMBL/GenBank/DDBJ whole genome shotgun (WGS) entry which is preliminary data.</text>
</comment>
<evidence type="ECO:0008006" key="3">
    <source>
        <dbReference type="Google" id="ProtNLM"/>
    </source>
</evidence>
<evidence type="ECO:0000313" key="1">
    <source>
        <dbReference type="EMBL" id="GAQ63068.1"/>
    </source>
</evidence>
<reference evidence="2" key="1">
    <citation type="submission" date="2015-11" db="EMBL/GenBank/DDBJ databases">
        <authorList>
            <consortium name="Cross-ministerial Strategic Innovation Promotion Program (SIP) consortium"/>
            <person name="Tomihama T."/>
            <person name="Ikenaga M."/>
            <person name="Sakai M."/>
            <person name="Okubo T."/>
            <person name="Ikeda S."/>
        </authorList>
    </citation>
    <scope>NUCLEOTIDE SEQUENCE [LARGE SCALE GENOMIC DNA]</scope>
    <source>
        <strain evidence="2">S58</strain>
    </source>
</reference>
<protein>
    <recommendedName>
        <fullName evidence="3">N-terminal of MaoC-like dehydratase domain-containing protein</fullName>
    </recommendedName>
</protein>
<reference evidence="1 2" key="2">
    <citation type="journal article" date="2016" name="Genome Announc.">
        <title>Draft Genome Sequences of Streptomyces scabiei S58, Streptomyces turgidiscabies T45, and Streptomyces acidiscabies a10, the Pathogens of Potato Common Scab, Isolated in Japan.</title>
        <authorList>
            <person name="Tomihama T."/>
            <person name="Nishi Y."/>
            <person name="Sakai M."/>
            <person name="Ikenaga M."/>
            <person name="Okubo T."/>
            <person name="Ikeda S."/>
        </authorList>
    </citation>
    <scope>NUCLEOTIDE SEQUENCE [LARGE SCALE GENOMIC DNA]</scope>
    <source>
        <strain evidence="1 2">S58</strain>
    </source>
</reference>
<proteinExistence type="predicted"/>
<dbReference type="Gene3D" id="3.10.129.10">
    <property type="entry name" value="Hotdog Thioesterase"/>
    <property type="match status" value="1"/>
</dbReference>
<dbReference type="EMBL" id="BCMM01000015">
    <property type="protein sequence ID" value="GAQ63068.1"/>
    <property type="molecule type" value="Genomic_DNA"/>
</dbReference>